<proteinExistence type="predicted"/>
<feature type="compositionally biased region" description="Polar residues" evidence="1">
    <location>
        <begin position="49"/>
        <end position="62"/>
    </location>
</feature>
<organism evidence="2 3">
    <name type="scientific">Anabaena azotica FACHB-119</name>
    <dbReference type="NCBI Taxonomy" id="947527"/>
    <lineage>
        <taxon>Bacteria</taxon>
        <taxon>Bacillati</taxon>
        <taxon>Cyanobacteriota</taxon>
        <taxon>Cyanophyceae</taxon>
        <taxon>Nostocales</taxon>
        <taxon>Nostocaceae</taxon>
        <taxon>Anabaena</taxon>
        <taxon>Anabaena azotica</taxon>
    </lineage>
</organism>
<protein>
    <submittedName>
        <fullName evidence="2">Uncharacterized protein</fullName>
    </submittedName>
</protein>
<sequence length="196" mass="21643">MTTIKEFAEQRGIKPGKLVDEFRKKYPGQGWTVHSELPSEFVQTAQNFEEQVTNQSQQTQSAPAAGMGEGQITKADEALEQASYKLSQADQATLAEAAETQMLQSDVLGTAYGVQAGLKFTSSFVKGRASVLEVITEENLNHTEECLSSVDDSMLELANQSTEILGNSIRLREKTKAKRQQLLERVNRLTSRIKSS</sequence>
<name>A0ABR8DGK7_9NOST</name>
<dbReference type="EMBL" id="JACJSG010000080">
    <property type="protein sequence ID" value="MBD2505327.1"/>
    <property type="molecule type" value="Genomic_DNA"/>
</dbReference>
<evidence type="ECO:0000313" key="3">
    <source>
        <dbReference type="Proteomes" id="UP000661112"/>
    </source>
</evidence>
<dbReference type="Proteomes" id="UP000661112">
    <property type="component" value="Unassembled WGS sequence"/>
</dbReference>
<evidence type="ECO:0000313" key="2">
    <source>
        <dbReference type="EMBL" id="MBD2505327.1"/>
    </source>
</evidence>
<gene>
    <name evidence="2" type="ORF">H6G83_32815</name>
</gene>
<feature type="region of interest" description="Disordered" evidence="1">
    <location>
        <begin position="49"/>
        <end position="70"/>
    </location>
</feature>
<keyword evidence="3" id="KW-1185">Reference proteome</keyword>
<accession>A0ABR8DGK7</accession>
<comment type="caution">
    <text evidence="2">The sequence shown here is derived from an EMBL/GenBank/DDBJ whole genome shotgun (WGS) entry which is preliminary data.</text>
</comment>
<dbReference type="RefSeq" id="WP_190480027.1">
    <property type="nucleotide sequence ID" value="NZ_JACJSG010000080.1"/>
</dbReference>
<reference evidence="2 3" key="1">
    <citation type="journal article" date="2020" name="ISME J.">
        <title>Comparative genomics reveals insights into cyanobacterial evolution and habitat adaptation.</title>
        <authorList>
            <person name="Chen M.Y."/>
            <person name="Teng W.K."/>
            <person name="Zhao L."/>
            <person name="Hu C.X."/>
            <person name="Zhou Y.K."/>
            <person name="Han B.P."/>
            <person name="Song L.R."/>
            <person name="Shu W.S."/>
        </authorList>
    </citation>
    <scope>NUCLEOTIDE SEQUENCE [LARGE SCALE GENOMIC DNA]</scope>
    <source>
        <strain evidence="2 3">FACHB-119</strain>
    </source>
</reference>
<evidence type="ECO:0000256" key="1">
    <source>
        <dbReference type="SAM" id="MobiDB-lite"/>
    </source>
</evidence>